<evidence type="ECO:0000313" key="6">
    <source>
        <dbReference type="Proteomes" id="UP001500325"/>
    </source>
</evidence>
<gene>
    <name evidence="5" type="ORF">GCM10023215_27260</name>
</gene>
<protein>
    <submittedName>
        <fullName evidence="5">Acyltransferase family protein</fullName>
    </submittedName>
</protein>
<organism evidence="5 6">
    <name type="scientific">Pseudonocardia yuanmonensis</name>
    <dbReference type="NCBI Taxonomy" id="1095914"/>
    <lineage>
        <taxon>Bacteria</taxon>
        <taxon>Bacillati</taxon>
        <taxon>Actinomycetota</taxon>
        <taxon>Actinomycetes</taxon>
        <taxon>Pseudonocardiales</taxon>
        <taxon>Pseudonocardiaceae</taxon>
        <taxon>Pseudonocardia</taxon>
    </lineage>
</organism>
<keyword evidence="2" id="KW-0812">Transmembrane</keyword>
<feature type="transmembrane region" description="Helical" evidence="2">
    <location>
        <begin position="116"/>
        <end position="135"/>
    </location>
</feature>
<dbReference type="InterPro" id="IPR002656">
    <property type="entry name" value="Acyl_transf_3_dom"/>
</dbReference>
<dbReference type="Proteomes" id="UP001500325">
    <property type="component" value="Unassembled WGS sequence"/>
</dbReference>
<dbReference type="InterPro" id="IPR043968">
    <property type="entry name" value="SGNH"/>
</dbReference>
<evidence type="ECO:0000259" key="3">
    <source>
        <dbReference type="Pfam" id="PF01757"/>
    </source>
</evidence>
<evidence type="ECO:0000256" key="2">
    <source>
        <dbReference type="SAM" id="Phobius"/>
    </source>
</evidence>
<keyword evidence="2" id="KW-1133">Transmembrane helix</keyword>
<dbReference type="Pfam" id="PF19040">
    <property type="entry name" value="SGNH"/>
    <property type="match status" value="1"/>
</dbReference>
<feature type="transmembrane region" description="Helical" evidence="2">
    <location>
        <begin position="246"/>
        <end position="265"/>
    </location>
</feature>
<proteinExistence type="predicted"/>
<evidence type="ECO:0000259" key="4">
    <source>
        <dbReference type="Pfam" id="PF19040"/>
    </source>
</evidence>
<dbReference type="InterPro" id="IPR050879">
    <property type="entry name" value="Acyltransferase_3"/>
</dbReference>
<dbReference type="EMBL" id="BAABIC010000008">
    <property type="protein sequence ID" value="GAA4689527.1"/>
    <property type="molecule type" value="Genomic_DNA"/>
</dbReference>
<keyword evidence="6" id="KW-1185">Reference proteome</keyword>
<feature type="domain" description="Acyltransferase 3" evidence="3">
    <location>
        <begin position="53"/>
        <end position="380"/>
    </location>
</feature>
<feature type="transmembrane region" description="Helical" evidence="2">
    <location>
        <begin position="272"/>
        <end position="289"/>
    </location>
</feature>
<reference evidence="6" key="1">
    <citation type="journal article" date="2019" name="Int. J. Syst. Evol. Microbiol.">
        <title>The Global Catalogue of Microorganisms (GCM) 10K type strain sequencing project: providing services to taxonomists for standard genome sequencing and annotation.</title>
        <authorList>
            <consortium name="The Broad Institute Genomics Platform"/>
            <consortium name="The Broad Institute Genome Sequencing Center for Infectious Disease"/>
            <person name="Wu L."/>
            <person name="Ma J."/>
        </authorList>
    </citation>
    <scope>NUCLEOTIDE SEQUENCE [LARGE SCALE GENOMIC DNA]</scope>
    <source>
        <strain evidence="6">JCM 18055</strain>
    </source>
</reference>
<feature type="transmembrane region" description="Helical" evidence="2">
    <location>
        <begin position="179"/>
        <end position="202"/>
    </location>
</feature>
<feature type="transmembrane region" description="Helical" evidence="2">
    <location>
        <begin position="56"/>
        <end position="72"/>
    </location>
</feature>
<sequence length="709" mass="76432">MTAMRPDPTDPVSGPVPRVPPLPSTPEATPDTAPGTAAGAAAATERARRFRPELQGLRALAVLLVVAYHAWFGRVSGGVDVFFVISGFLVTGQLFRTAARARLRFRPMWARQAARLLPAAFTVLVVCAAAGSLLLPEARWQQTLHELFASAVFLENWQLAADSVDYAARHNTQSVVQHFWSLSIQVQFYVVWPLLIALVALVAGQARERLRAHLLLTLGGLFAASLTFSVALTITDQPLAYFHSLTRVWEFALGGLLALTIDAIAPSRRWRIVLGWVGVVGLVACGALLRVDAVFPGIAALWPTGAACLVLIAGRTGSRAGADRLLASRPARYLGDLSYALYLWHWPVLILFLVARDQEEVGLGGGLLIVAVSVLLAVLTHHLVEEPIRRAPLTDRVRWRGAAAGLAVVLLAGGVWQVEAAQRAQETAAVGDPDHPGAMAVHSGSIDDVDPTVELIPPMVTAPNDFYPVQDWACAPMNRYPTAEACTLPRPDPAVPPARRIVVVGDSHSQQYTAALAPVAQRNNWELVDLLKGACPFSTASEVDPANVDCLNWNAAVVDEIADLRPDAVFTLASRDVRAGLTEVTPPGFVAAWQRMNELGIPVVAARDNPRFDPTVSPPDCLQQRGRGAPECGLPRAEVYGPIPPYQLAPDVPPNVTFLDFSDHLCDVALCPAEIGNVLVYMDFNHVSATYMASLAPVMEERLHQALGW</sequence>
<dbReference type="PANTHER" id="PTHR23028">
    <property type="entry name" value="ACETYLTRANSFERASE"/>
    <property type="match status" value="1"/>
</dbReference>
<dbReference type="GO" id="GO:0016746">
    <property type="term" value="F:acyltransferase activity"/>
    <property type="evidence" value="ECO:0007669"/>
    <property type="project" value="UniProtKB-KW"/>
</dbReference>
<feature type="transmembrane region" description="Helical" evidence="2">
    <location>
        <begin position="361"/>
        <end position="379"/>
    </location>
</feature>
<feature type="compositionally biased region" description="Low complexity" evidence="1">
    <location>
        <begin position="25"/>
        <end position="42"/>
    </location>
</feature>
<keyword evidence="5" id="KW-0012">Acyltransferase</keyword>
<keyword evidence="5" id="KW-0808">Transferase</keyword>
<feature type="transmembrane region" description="Helical" evidence="2">
    <location>
        <begin position="214"/>
        <end position="234"/>
    </location>
</feature>
<evidence type="ECO:0000313" key="5">
    <source>
        <dbReference type="EMBL" id="GAA4689527.1"/>
    </source>
</evidence>
<dbReference type="RefSeq" id="WP_345380834.1">
    <property type="nucleotide sequence ID" value="NZ_BAABIC010000008.1"/>
</dbReference>
<accession>A0ABP8WJJ9</accession>
<dbReference type="PANTHER" id="PTHR23028:SF53">
    <property type="entry name" value="ACYL_TRANSF_3 DOMAIN-CONTAINING PROTEIN"/>
    <property type="match status" value="1"/>
</dbReference>
<name>A0ABP8WJJ9_9PSEU</name>
<keyword evidence="2" id="KW-0472">Membrane</keyword>
<dbReference type="Pfam" id="PF01757">
    <property type="entry name" value="Acyl_transf_3"/>
    <property type="match status" value="1"/>
</dbReference>
<feature type="domain" description="SGNH" evidence="4">
    <location>
        <begin position="484"/>
        <end position="700"/>
    </location>
</feature>
<feature type="region of interest" description="Disordered" evidence="1">
    <location>
        <begin position="1"/>
        <end position="42"/>
    </location>
</feature>
<comment type="caution">
    <text evidence="5">The sequence shown here is derived from an EMBL/GenBank/DDBJ whole genome shotgun (WGS) entry which is preliminary data.</text>
</comment>
<evidence type="ECO:0000256" key="1">
    <source>
        <dbReference type="SAM" id="MobiDB-lite"/>
    </source>
</evidence>
<feature type="transmembrane region" description="Helical" evidence="2">
    <location>
        <begin position="333"/>
        <end position="355"/>
    </location>
</feature>
<feature type="transmembrane region" description="Helical" evidence="2">
    <location>
        <begin position="78"/>
        <end position="95"/>
    </location>
</feature>